<feature type="domain" description="Carrier" evidence="6">
    <location>
        <begin position="927"/>
        <end position="1001"/>
    </location>
</feature>
<dbReference type="PROSITE" id="PS00455">
    <property type="entry name" value="AMP_BINDING"/>
    <property type="match status" value="1"/>
</dbReference>
<dbReference type="InterPro" id="IPR045851">
    <property type="entry name" value="AMP-bd_C_sf"/>
</dbReference>
<keyword evidence="4" id="KW-0677">Repeat</keyword>
<keyword evidence="3" id="KW-0597">Phosphoprotein</keyword>
<dbReference type="SUPFAM" id="SSF53335">
    <property type="entry name" value="S-adenosyl-L-methionine-dependent methyltransferases"/>
    <property type="match status" value="1"/>
</dbReference>
<dbReference type="GO" id="GO:0017000">
    <property type="term" value="P:antibiotic biosynthetic process"/>
    <property type="evidence" value="ECO:0007669"/>
    <property type="project" value="UniProtKB-ARBA"/>
</dbReference>
<dbReference type="SUPFAM" id="SSF56801">
    <property type="entry name" value="Acetyl-CoA synthetase-like"/>
    <property type="match status" value="2"/>
</dbReference>
<dbReference type="Pfam" id="PF00550">
    <property type="entry name" value="PP-binding"/>
    <property type="match status" value="1"/>
</dbReference>
<dbReference type="PROSITE" id="PS50075">
    <property type="entry name" value="CARRIER"/>
    <property type="match status" value="1"/>
</dbReference>
<dbReference type="SMART" id="SM00823">
    <property type="entry name" value="PKS_PP"/>
    <property type="match status" value="1"/>
</dbReference>
<dbReference type="Gene3D" id="3.90.820.10">
    <property type="entry name" value="Structural Genomics, Unknown Function 30-nov-00 1gh9 Mol_id"/>
    <property type="match status" value="1"/>
</dbReference>
<organism evidence="7 8">
    <name type="scientific">Streptomyces venezuelae</name>
    <dbReference type="NCBI Taxonomy" id="54571"/>
    <lineage>
        <taxon>Bacteria</taxon>
        <taxon>Bacillati</taxon>
        <taxon>Actinomycetota</taxon>
        <taxon>Actinomycetes</taxon>
        <taxon>Kitasatosporales</taxon>
        <taxon>Streptomycetaceae</taxon>
        <taxon>Streptomyces</taxon>
    </lineage>
</organism>
<evidence type="ECO:0000256" key="3">
    <source>
        <dbReference type="ARBA" id="ARBA00022553"/>
    </source>
</evidence>
<sequence length="1845" mass="195010">MNLTSAGNAASSTTDSAPITLSSLLEQHVLATPDAVAVEYPYDETVLTYRQLGARANQLAAHLTACGVRPGDRVVVCLPAGADLIITLLAVIRAGAAYVIVDPGHPLERRRLIVRDCAARAVVAPAAYAADHEDQGPVTVPLDTLAPHLGQLPTATPSFAPDPADAAYVCYTSGTTGTPKGAVIPHRAVLDLVGSTDYVKLTPEDRVAQAANPAFDAVTFEIWAALVAGARVVGLPKDVVVDPPAFERAVRDHGVSVLFLTTALFNQIARERPAAFAPLSVLMFGGEACDPRKVRAVCDAGPPTRLLHVYGPTETTTFATWHEVSRPAEDARTLPIGRPIGATVAHVLDPEGRPVPPGSVGELYLGGPCLATGYLGRPDLTAERFVDDPFGAVGDRLYRTGDRVVLGPDNAIEFLGRADNQVKLRGFRIELGEIEAALTVHPGVADAAVSVHEVAEDDRRLVAHVVPAATAPEADEHITQWQEIYEALYNDAASVEFGENFAGWNSSYDDLPIPLEQMREWRDVTVDRIRELRPRRVLEIGVGTGLLMSRLAPECEEYRGTDFSASVIDALGVQTKADPRLRDRVTLECRAGDDLGGLPTGHFDAIVLNSVVQYFPNLDYLRTVLRGALPLLAPGGSLFLGDLRNLDLLRCMQAGVTVAQDDGRMDAEGLRRRTEQQARLETELLLSPAVFTSLADELPGVRAVDVRVKRGTYHNELTRYRYDVVLATGQDAVDAGAAPRVLWGDLSGGVTGLEARLRDERPEVLRVADVPNVRIHEDFTAMRDLDTGKRPTATGGRSDIPDPEELCLLGETLGYRAIITWSADPSHVDVLYVRPQAGQAQWPLASTCALPTLADADSGANSPNAFDRTTDLGSVLRGYLQEQLPDYMVPSAFMMLDAMPLTPNGKVDRRALPVPVFSAARGTPPGTPLEELVRDLFAEVLALPGYEVSADSNFFAVGGHSLAAARLMARLRASLGEDPGARALYEAPTPALLAARLGDPRPPHGGVTCDGSYVLPLRLSGTLHTAALDAALDDLSVRHGMRRVPGITAEPATEADALAALRTARRHPVGDADEHSWSTRLFTLAPDEHLLLVVLHPGAADAWSLPVLASDFATAYTARVTGGTPLREPVALPVPERDRPAPTDGPAPTALPTTPTGGDGPSYGTWRTSVDAGTHRRFAEGAAEHGTTLFMLVHAGMAALLARLGAGDDIVLAAQVPNRGEQALRAAVGPLDRMLSLRTDVSGDPTFRTLLHRVRDADLAAYRQAEPLRTSPGGVVLAVAPQTAPVLEAAGLGVRMGEPEWPDPAAELRLVLTERRSVTGAAEGIDIAVTFRRETVGRDTAVSVTEQLLALLDSALGAPGTPVSLLALYSEESLVRAQRAWNGPAYELPDTTMTRLFAEQADTRPDAAALVYAGRTIGYAALDSCSERVAERLSEHGAGPGTVVAVSLGSPVDFSVAVLAVAKVGAVCLPLAGDAGDGDVLKRLGAARPTLVVADASVDAGGVPVLLVGPGSDEPNLLDPVEETGTPGRRSSRDEDEGPAVSPHRPVLMAPAGADHALVGDESIVVLATRNAARRPGARAAWLTRTPRPDTDAAFDLLTALACGRTLLIPDVGAATDTSALADWLRLTAPDEVWAPAETAAALLRDSAGPAADLPGVRELLVHTTAGTATSVDVPSTGPAVVTRHGAAEARLLTESAPGAGDSPLGDHRVYILDAALRPVPPGAVGALYVAGTGVAHGYADRPGSSAERFVPDPFGAPGSRMWRAVTAARRTADGRWQALDTPWQDDPFEDEYATFVVAVDAEGRHALWPASLSVPAGWQVAHPEDIRELCLDHVEEHAAAGRGV</sequence>
<dbReference type="InterPro" id="IPR000873">
    <property type="entry name" value="AMP-dep_synth/lig_dom"/>
</dbReference>
<dbReference type="GO" id="GO:0003824">
    <property type="term" value="F:catalytic activity"/>
    <property type="evidence" value="ECO:0007669"/>
    <property type="project" value="InterPro"/>
</dbReference>
<feature type="region of interest" description="Disordered" evidence="5">
    <location>
        <begin position="1509"/>
        <end position="1546"/>
    </location>
</feature>
<dbReference type="OrthoDB" id="2472181at2"/>
<dbReference type="SUPFAM" id="SSF47336">
    <property type="entry name" value="ACP-like"/>
    <property type="match status" value="1"/>
</dbReference>
<dbReference type="InterPro" id="IPR029063">
    <property type="entry name" value="SAM-dependent_MTases_sf"/>
</dbReference>
<proteinExistence type="predicted"/>
<comment type="cofactor">
    <cofactor evidence="1">
        <name>pantetheine 4'-phosphate</name>
        <dbReference type="ChEBI" id="CHEBI:47942"/>
    </cofactor>
</comment>
<dbReference type="PANTHER" id="PTHR45527:SF1">
    <property type="entry name" value="FATTY ACID SYNTHASE"/>
    <property type="match status" value="1"/>
</dbReference>
<feature type="region of interest" description="Disordered" evidence="5">
    <location>
        <begin position="1127"/>
        <end position="1163"/>
    </location>
</feature>
<dbReference type="SUPFAM" id="SSF52777">
    <property type="entry name" value="CoA-dependent acyltransferases"/>
    <property type="match status" value="2"/>
</dbReference>
<name>A0A5P2ALM2_STRVZ</name>
<protein>
    <recommendedName>
        <fullName evidence="6">Carrier domain-containing protein</fullName>
    </recommendedName>
</protein>
<dbReference type="Pfam" id="PF00501">
    <property type="entry name" value="AMP-binding"/>
    <property type="match status" value="3"/>
</dbReference>
<dbReference type="Gene3D" id="3.40.50.980">
    <property type="match status" value="2"/>
</dbReference>
<dbReference type="GO" id="GO:0043041">
    <property type="term" value="P:amino acid activation for nonribosomal peptide biosynthetic process"/>
    <property type="evidence" value="ECO:0007669"/>
    <property type="project" value="TreeGrafter"/>
</dbReference>
<dbReference type="Gene3D" id="3.30.559.30">
    <property type="entry name" value="Nonribosomal peptide synthetase, condensation domain"/>
    <property type="match status" value="1"/>
</dbReference>
<evidence type="ECO:0000313" key="8">
    <source>
        <dbReference type="Proteomes" id="UP000324106"/>
    </source>
</evidence>
<dbReference type="CDD" id="cd02440">
    <property type="entry name" value="AdoMet_MTases"/>
    <property type="match status" value="1"/>
</dbReference>
<evidence type="ECO:0000256" key="2">
    <source>
        <dbReference type="ARBA" id="ARBA00022450"/>
    </source>
</evidence>
<dbReference type="GO" id="GO:0009403">
    <property type="term" value="P:toxin biosynthetic process"/>
    <property type="evidence" value="ECO:0007669"/>
    <property type="project" value="UniProtKB-ARBA"/>
</dbReference>
<dbReference type="GO" id="GO:0005737">
    <property type="term" value="C:cytoplasm"/>
    <property type="evidence" value="ECO:0007669"/>
    <property type="project" value="TreeGrafter"/>
</dbReference>
<reference evidence="7 8" key="1">
    <citation type="submission" date="2018-05" db="EMBL/GenBank/DDBJ databases">
        <title>Streptomyces venezuelae.</title>
        <authorList>
            <person name="Kim W."/>
            <person name="Lee N."/>
            <person name="Cho B.-K."/>
        </authorList>
    </citation>
    <scope>NUCLEOTIDE SEQUENCE [LARGE SCALE GENOMIC DNA]</scope>
    <source>
        <strain evidence="7 8">ATCC 15068</strain>
    </source>
</reference>
<gene>
    <name evidence="7" type="ORF">DEJ46_00585</name>
</gene>
<dbReference type="InterPro" id="IPR010071">
    <property type="entry name" value="AA_adenyl_dom"/>
</dbReference>
<dbReference type="RefSeq" id="WP_150263411.1">
    <property type="nucleotide sequence ID" value="NZ_CP029194.1"/>
</dbReference>
<accession>A0A5P2ALM2</accession>
<dbReference type="Pfam" id="PF00668">
    <property type="entry name" value="Condensation"/>
    <property type="match status" value="1"/>
</dbReference>
<feature type="compositionally biased region" description="Low complexity" evidence="5">
    <location>
        <begin position="1142"/>
        <end position="1156"/>
    </location>
</feature>
<dbReference type="Pfam" id="PF08242">
    <property type="entry name" value="Methyltransf_12"/>
    <property type="match status" value="1"/>
</dbReference>
<dbReference type="InterPro" id="IPR042099">
    <property type="entry name" value="ANL_N_sf"/>
</dbReference>
<dbReference type="GO" id="GO:0008610">
    <property type="term" value="P:lipid biosynthetic process"/>
    <property type="evidence" value="ECO:0007669"/>
    <property type="project" value="UniProtKB-ARBA"/>
</dbReference>
<evidence type="ECO:0000256" key="5">
    <source>
        <dbReference type="SAM" id="MobiDB-lite"/>
    </source>
</evidence>
<dbReference type="SMART" id="SM00923">
    <property type="entry name" value="MbtH"/>
    <property type="match status" value="1"/>
</dbReference>
<dbReference type="EMBL" id="CP029194">
    <property type="protein sequence ID" value="QES17781.1"/>
    <property type="molecule type" value="Genomic_DNA"/>
</dbReference>
<dbReference type="Pfam" id="PF03621">
    <property type="entry name" value="MbtH"/>
    <property type="match status" value="1"/>
</dbReference>
<dbReference type="NCBIfam" id="TIGR01733">
    <property type="entry name" value="AA-adenyl-dom"/>
    <property type="match status" value="1"/>
</dbReference>
<dbReference type="InterPro" id="IPR023213">
    <property type="entry name" value="CAT-like_dom_sf"/>
</dbReference>
<dbReference type="InterPro" id="IPR038020">
    <property type="entry name" value="MbtH-like_sf"/>
</dbReference>
<dbReference type="InterPro" id="IPR013217">
    <property type="entry name" value="Methyltransf_12"/>
</dbReference>
<dbReference type="Gene3D" id="2.30.38.10">
    <property type="entry name" value="Luciferase, Domain 3"/>
    <property type="match status" value="1"/>
</dbReference>
<dbReference type="InterPro" id="IPR020845">
    <property type="entry name" value="AMP-binding_CS"/>
</dbReference>
<dbReference type="Gene3D" id="3.40.50.150">
    <property type="entry name" value="Vaccinia Virus protein VP39"/>
    <property type="match status" value="1"/>
</dbReference>
<dbReference type="Gene3D" id="3.40.50.1820">
    <property type="entry name" value="alpha/beta hydrolase"/>
    <property type="match status" value="1"/>
</dbReference>
<evidence type="ECO:0000313" key="7">
    <source>
        <dbReference type="EMBL" id="QES17781.1"/>
    </source>
</evidence>
<dbReference type="CDD" id="cd12117">
    <property type="entry name" value="A_NRPS_Srf_like"/>
    <property type="match status" value="1"/>
</dbReference>
<dbReference type="Gene3D" id="3.40.50.12780">
    <property type="entry name" value="N-terminal domain of ligase-like"/>
    <property type="match status" value="1"/>
</dbReference>
<dbReference type="Gene3D" id="3.30.559.10">
    <property type="entry name" value="Chloramphenicol acetyltransferase-like domain"/>
    <property type="match status" value="1"/>
</dbReference>
<dbReference type="InterPro" id="IPR009081">
    <property type="entry name" value="PP-bd_ACP"/>
</dbReference>
<dbReference type="InterPro" id="IPR036736">
    <property type="entry name" value="ACP-like_sf"/>
</dbReference>
<dbReference type="InterPro" id="IPR029058">
    <property type="entry name" value="AB_hydrolase_fold"/>
</dbReference>
<evidence type="ECO:0000256" key="4">
    <source>
        <dbReference type="ARBA" id="ARBA00022737"/>
    </source>
</evidence>
<keyword evidence="2" id="KW-0596">Phosphopantetheine</keyword>
<dbReference type="Proteomes" id="UP000324106">
    <property type="component" value="Chromosome"/>
</dbReference>
<dbReference type="GO" id="GO:0031177">
    <property type="term" value="F:phosphopantetheine binding"/>
    <property type="evidence" value="ECO:0007669"/>
    <property type="project" value="InterPro"/>
</dbReference>
<evidence type="ECO:0000259" key="6">
    <source>
        <dbReference type="PROSITE" id="PS50075"/>
    </source>
</evidence>
<dbReference type="Gene3D" id="3.30.300.30">
    <property type="match status" value="2"/>
</dbReference>
<evidence type="ECO:0000256" key="1">
    <source>
        <dbReference type="ARBA" id="ARBA00001957"/>
    </source>
</evidence>
<dbReference type="InterPro" id="IPR001242">
    <property type="entry name" value="Condensation_dom"/>
</dbReference>
<dbReference type="PANTHER" id="PTHR45527">
    <property type="entry name" value="NONRIBOSOMAL PEPTIDE SYNTHETASE"/>
    <property type="match status" value="1"/>
</dbReference>
<dbReference type="InterPro" id="IPR020806">
    <property type="entry name" value="PKS_PP-bd"/>
</dbReference>
<dbReference type="SUPFAM" id="SSF160582">
    <property type="entry name" value="MbtH-like"/>
    <property type="match status" value="1"/>
</dbReference>
<dbReference type="InterPro" id="IPR005153">
    <property type="entry name" value="MbtH-like_dom"/>
</dbReference>